<protein>
    <recommendedName>
        <fullName evidence="5">Protein CAP22</fullName>
    </recommendedName>
</protein>
<keyword evidence="2" id="KW-0732">Signal</keyword>
<feature type="signal peptide" evidence="2">
    <location>
        <begin position="1"/>
        <end position="19"/>
    </location>
</feature>
<evidence type="ECO:0008006" key="5">
    <source>
        <dbReference type="Google" id="ProtNLM"/>
    </source>
</evidence>
<comment type="caution">
    <text evidence="3">The sequence shown here is derived from an EMBL/GenBank/DDBJ whole genome shotgun (WGS) entry which is preliminary data.</text>
</comment>
<proteinExistence type="predicted"/>
<keyword evidence="4" id="KW-1185">Reference proteome</keyword>
<gene>
    <name evidence="3" type="ORF">CLO192961_LOCUS346721</name>
</gene>
<evidence type="ECO:0000313" key="4">
    <source>
        <dbReference type="Proteomes" id="UP000766486"/>
    </source>
</evidence>
<reference evidence="3 4" key="1">
    <citation type="submission" date="2019-06" db="EMBL/GenBank/DDBJ databases">
        <authorList>
            <person name="Broberg M."/>
        </authorList>
    </citation>
    <scope>NUCLEOTIDE SEQUENCE [LARGE SCALE GENOMIC DNA]</scope>
</reference>
<name>A0ABY6UTM2_BIOOC</name>
<dbReference type="EMBL" id="CABFNS010000862">
    <property type="protein sequence ID" value="VUC33337.1"/>
    <property type="molecule type" value="Genomic_DNA"/>
</dbReference>
<feature type="chain" id="PRO_5046998138" description="Protein CAP22" evidence="2">
    <location>
        <begin position="20"/>
        <end position="211"/>
    </location>
</feature>
<evidence type="ECO:0000256" key="1">
    <source>
        <dbReference type="SAM" id="MobiDB-lite"/>
    </source>
</evidence>
<sequence length="211" mass="21479">MHFSSTFLTLAPLALLARADLDLDLGDTPQTCRSICQPIATLGDQCDVDLPGDNNDRQEDLLELQCFCTNNSFNVASVAALCQDCIRQNQNNGNDDADDALEDINKIVRSCSFSSTSYAASAATSYIQSITVTATRPTDASQLTTTYSGAPRSTQSNSQGGSSSSSTGTGSNGAAATSSGSSDDNGNAASGQVASLLLAGGIAGVVAAALC</sequence>
<evidence type="ECO:0000256" key="2">
    <source>
        <dbReference type="SAM" id="SignalP"/>
    </source>
</evidence>
<feature type="region of interest" description="Disordered" evidence="1">
    <location>
        <begin position="138"/>
        <end position="187"/>
    </location>
</feature>
<dbReference type="Proteomes" id="UP000766486">
    <property type="component" value="Unassembled WGS sequence"/>
</dbReference>
<accession>A0ABY6UTM2</accession>
<organism evidence="3 4">
    <name type="scientific">Bionectria ochroleuca</name>
    <name type="common">Gliocladium roseum</name>
    <dbReference type="NCBI Taxonomy" id="29856"/>
    <lineage>
        <taxon>Eukaryota</taxon>
        <taxon>Fungi</taxon>
        <taxon>Dikarya</taxon>
        <taxon>Ascomycota</taxon>
        <taxon>Pezizomycotina</taxon>
        <taxon>Sordariomycetes</taxon>
        <taxon>Hypocreomycetidae</taxon>
        <taxon>Hypocreales</taxon>
        <taxon>Bionectriaceae</taxon>
        <taxon>Clonostachys</taxon>
    </lineage>
</organism>
<evidence type="ECO:0000313" key="3">
    <source>
        <dbReference type="EMBL" id="VUC33337.1"/>
    </source>
</evidence>
<feature type="compositionally biased region" description="Polar residues" evidence="1">
    <location>
        <begin position="138"/>
        <end position="152"/>
    </location>
</feature>
<feature type="compositionally biased region" description="Low complexity" evidence="1">
    <location>
        <begin position="153"/>
        <end position="187"/>
    </location>
</feature>